<reference evidence="2 3" key="1">
    <citation type="submission" date="2023-01" db="EMBL/GenBank/DDBJ databases">
        <title>Analysis of 21 Apiospora genomes using comparative genomics revels a genus with tremendous synthesis potential of carbohydrate active enzymes and secondary metabolites.</title>
        <authorList>
            <person name="Sorensen T."/>
        </authorList>
    </citation>
    <scope>NUCLEOTIDE SEQUENCE [LARGE SCALE GENOMIC DNA]</scope>
    <source>
        <strain evidence="2 3">CBS 117206</strain>
    </source>
</reference>
<evidence type="ECO:0000313" key="3">
    <source>
        <dbReference type="Proteomes" id="UP001392437"/>
    </source>
</evidence>
<feature type="non-terminal residue" evidence="2">
    <location>
        <position position="348"/>
    </location>
</feature>
<accession>A0AAW0Q3B0</accession>
<feature type="domain" description="DUF8212" evidence="1">
    <location>
        <begin position="158"/>
        <end position="192"/>
    </location>
</feature>
<evidence type="ECO:0000259" key="1">
    <source>
        <dbReference type="Pfam" id="PF26640"/>
    </source>
</evidence>
<dbReference type="InterPro" id="IPR058525">
    <property type="entry name" value="DUF8212"/>
</dbReference>
<dbReference type="AlphaFoldDB" id="A0AAW0Q3B0"/>
<comment type="caution">
    <text evidence="2">The sequence shown here is derived from an EMBL/GenBank/DDBJ whole genome shotgun (WGS) entry which is preliminary data.</text>
</comment>
<dbReference type="PANTHER" id="PTHR10622">
    <property type="entry name" value="HET DOMAIN-CONTAINING PROTEIN"/>
    <property type="match status" value="1"/>
</dbReference>
<sequence length="348" mass="39787">MRLINTSTLKLEEFGPQNIPPYAILSHRWIEGQEVSFEEMRQSPPRGKSGYAKIKQCCELAKKEGLTFAWFYSAEWELIGDRFELSDRVSSITGIKKRILQGHFHHRGVLNISNISIAERMSWASQRQTSREEDMSYSLLGIFRINMNLLYGEGGEEAFRRLQEEIIKTSNDNSIFAWNQIETRSPSRLSALATTLSQFAQSSGIPVLPAGLTWPTTLTNEAINVLLIFKEIRGRRYGILKDHSPHSLWDYAIPLEKISPNTYVRLLGQVLVIKSRRFWGAPLYTSLVNRLGKHGGVSSRTAHNYSAIMFRSLPSNFQLFKVDGRTMIRIQQNKPFHIKGPTWVKAVD</sequence>
<dbReference type="Pfam" id="PF26640">
    <property type="entry name" value="DUF8212"/>
    <property type="match status" value="1"/>
</dbReference>
<proteinExistence type="predicted"/>
<evidence type="ECO:0000313" key="2">
    <source>
        <dbReference type="EMBL" id="KAK8092969.1"/>
    </source>
</evidence>
<keyword evidence="3" id="KW-1185">Reference proteome</keyword>
<dbReference type="EMBL" id="JAQQWP010000012">
    <property type="protein sequence ID" value="KAK8092969.1"/>
    <property type="molecule type" value="Genomic_DNA"/>
</dbReference>
<organism evidence="2 3">
    <name type="scientific">Apiospora kogelbergensis</name>
    <dbReference type="NCBI Taxonomy" id="1337665"/>
    <lineage>
        <taxon>Eukaryota</taxon>
        <taxon>Fungi</taxon>
        <taxon>Dikarya</taxon>
        <taxon>Ascomycota</taxon>
        <taxon>Pezizomycotina</taxon>
        <taxon>Sordariomycetes</taxon>
        <taxon>Xylariomycetidae</taxon>
        <taxon>Amphisphaeriales</taxon>
        <taxon>Apiosporaceae</taxon>
        <taxon>Apiospora</taxon>
    </lineage>
</organism>
<name>A0AAW0Q3B0_9PEZI</name>
<dbReference type="Proteomes" id="UP001392437">
    <property type="component" value="Unassembled WGS sequence"/>
</dbReference>
<dbReference type="PANTHER" id="PTHR10622:SF10">
    <property type="entry name" value="HET DOMAIN-CONTAINING PROTEIN"/>
    <property type="match status" value="1"/>
</dbReference>
<protein>
    <recommendedName>
        <fullName evidence="1">DUF8212 domain-containing protein</fullName>
    </recommendedName>
</protein>
<gene>
    <name evidence="2" type="ORF">PG999_014556</name>
</gene>